<protein>
    <submittedName>
        <fullName evidence="3">Secreted protein</fullName>
    </submittedName>
</protein>
<keyword evidence="2" id="KW-1185">Reference proteome</keyword>
<evidence type="ECO:0000313" key="2">
    <source>
        <dbReference type="Proteomes" id="UP000095283"/>
    </source>
</evidence>
<evidence type="ECO:0000256" key="1">
    <source>
        <dbReference type="SAM" id="SignalP"/>
    </source>
</evidence>
<organism evidence="2 3">
    <name type="scientific">Heterorhabditis bacteriophora</name>
    <name type="common">Entomopathogenic nematode worm</name>
    <dbReference type="NCBI Taxonomy" id="37862"/>
    <lineage>
        <taxon>Eukaryota</taxon>
        <taxon>Metazoa</taxon>
        <taxon>Ecdysozoa</taxon>
        <taxon>Nematoda</taxon>
        <taxon>Chromadorea</taxon>
        <taxon>Rhabditida</taxon>
        <taxon>Rhabditina</taxon>
        <taxon>Rhabditomorpha</taxon>
        <taxon>Strongyloidea</taxon>
        <taxon>Heterorhabditidae</taxon>
        <taxon>Heterorhabditis</taxon>
    </lineage>
</organism>
<reference evidence="3" key="1">
    <citation type="submission" date="2016-11" db="UniProtKB">
        <authorList>
            <consortium name="WormBaseParasite"/>
        </authorList>
    </citation>
    <scope>IDENTIFICATION</scope>
</reference>
<proteinExistence type="predicted"/>
<dbReference type="WBParaSite" id="Hba_08015">
    <property type="protein sequence ID" value="Hba_08015"/>
    <property type="gene ID" value="Hba_08015"/>
</dbReference>
<keyword evidence="1" id="KW-0732">Signal</keyword>
<sequence length="46" mass="5274">MAKFVIMPLLRCLTFLEDALIAYSPLHNTSSAEYHICMHYVTVTTQ</sequence>
<dbReference type="Proteomes" id="UP000095283">
    <property type="component" value="Unplaced"/>
</dbReference>
<name>A0A1I7WS83_HETBA</name>
<evidence type="ECO:0000313" key="3">
    <source>
        <dbReference type="WBParaSite" id="Hba_08015"/>
    </source>
</evidence>
<accession>A0A1I7WS83</accession>
<feature type="signal peptide" evidence="1">
    <location>
        <begin position="1"/>
        <end position="21"/>
    </location>
</feature>
<feature type="chain" id="PRO_5009310837" evidence="1">
    <location>
        <begin position="22"/>
        <end position="46"/>
    </location>
</feature>
<dbReference type="AlphaFoldDB" id="A0A1I7WS83"/>